<dbReference type="RefSeq" id="WP_014763773.1">
    <property type="nucleotide sequence ID" value="NC_018000.1"/>
</dbReference>
<dbReference type="PATRIC" id="fig|1185652.3.peg.3157"/>
<organism evidence="2 3">
    <name type="scientific">Sinorhizobium fredii (strain USDA 257)</name>
    <dbReference type="NCBI Taxonomy" id="1185652"/>
    <lineage>
        <taxon>Bacteria</taxon>
        <taxon>Pseudomonadati</taxon>
        <taxon>Pseudomonadota</taxon>
        <taxon>Alphaproteobacteria</taxon>
        <taxon>Hyphomicrobiales</taxon>
        <taxon>Rhizobiaceae</taxon>
        <taxon>Sinorhizobium/Ensifer group</taxon>
        <taxon>Sinorhizobium</taxon>
    </lineage>
</organism>
<dbReference type="KEGG" id="sfd:USDA257_c30410"/>
<dbReference type="EMBL" id="CP003563">
    <property type="protein sequence ID" value="AFL51611.1"/>
    <property type="molecule type" value="Genomic_DNA"/>
</dbReference>
<feature type="region of interest" description="Disordered" evidence="1">
    <location>
        <begin position="1"/>
        <end position="40"/>
    </location>
</feature>
<sequence>MSKHGKTRSSSTARPLDPPGVDEPIKASARHAKQSQTTVRQQITDMRERIAELEAEIDAIATEAHTAIGTLPGADRIETAKDVVAEKREEIQKLKAGLEEIERLMATR</sequence>
<proteinExistence type="predicted"/>
<protein>
    <submittedName>
        <fullName evidence="2">Uncharacterized protein</fullName>
    </submittedName>
</protein>
<dbReference type="HOGENOM" id="CLU_2194858_0_0_5"/>
<dbReference type="AlphaFoldDB" id="I3X6V5"/>
<gene>
    <name evidence="2" type="ORF">USDA257_c30410</name>
</gene>
<reference evidence="2 3" key="1">
    <citation type="journal article" date="2012" name="J. Bacteriol.">
        <title>Complete genome sequence of the broad-host-range strain Sinorhizobium fredii USDA257.</title>
        <authorList>
            <person name="Schuldes J."/>
            <person name="Rodriguez Orbegoso M."/>
            <person name="Schmeisser C."/>
            <person name="Krishnan H.B."/>
            <person name="Daniel R."/>
            <person name="Streit W.R."/>
        </authorList>
    </citation>
    <scope>NUCLEOTIDE SEQUENCE [LARGE SCALE GENOMIC DNA]</scope>
    <source>
        <strain evidence="2 3">USDA 257</strain>
    </source>
</reference>
<evidence type="ECO:0000313" key="2">
    <source>
        <dbReference type="EMBL" id="AFL51611.1"/>
    </source>
</evidence>
<accession>I3X6V5</accession>
<name>I3X6V5_SINF2</name>
<evidence type="ECO:0000313" key="3">
    <source>
        <dbReference type="Proteomes" id="UP000006180"/>
    </source>
</evidence>
<evidence type="ECO:0000256" key="1">
    <source>
        <dbReference type="SAM" id="MobiDB-lite"/>
    </source>
</evidence>
<dbReference type="STRING" id="1185652.USDA257_c30410"/>
<dbReference type="Proteomes" id="UP000006180">
    <property type="component" value="Chromosome"/>
</dbReference>